<accession>A0ABN1JEI4</accession>
<keyword evidence="4" id="KW-0804">Transcription</keyword>
<evidence type="ECO:0000259" key="5">
    <source>
        <dbReference type="PROSITE" id="PS50937"/>
    </source>
</evidence>
<organism evidence="6 7">
    <name type="scientific">Clostridium oceanicum</name>
    <dbReference type="NCBI Taxonomy" id="1543"/>
    <lineage>
        <taxon>Bacteria</taxon>
        <taxon>Bacillati</taxon>
        <taxon>Bacillota</taxon>
        <taxon>Clostridia</taxon>
        <taxon>Eubacteriales</taxon>
        <taxon>Clostridiaceae</taxon>
        <taxon>Clostridium</taxon>
    </lineage>
</organism>
<dbReference type="PANTHER" id="PTHR30204">
    <property type="entry name" value="REDOX-CYCLING DRUG-SENSING TRANSCRIPTIONAL ACTIVATOR SOXR"/>
    <property type="match status" value="1"/>
</dbReference>
<dbReference type="SUPFAM" id="SSF46955">
    <property type="entry name" value="Putative DNA-binding domain"/>
    <property type="match status" value="1"/>
</dbReference>
<dbReference type="PANTHER" id="PTHR30204:SF69">
    <property type="entry name" value="MERR-FAMILY TRANSCRIPTIONAL REGULATOR"/>
    <property type="match status" value="1"/>
</dbReference>
<keyword evidence="3" id="KW-0238">DNA-binding</keyword>
<reference evidence="7" key="1">
    <citation type="journal article" date="2019" name="Int. J. Syst. Evol. Microbiol.">
        <title>The Global Catalogue of Microorganisms (GCM) 10K type strain sequencing project: providing services to taxonomists for standard genome sequencing and annotation.</title>
        <authorList>
            <consortium name="The Broad Institute Genomics Platform"/>
            <consortium name="The Broad Institute Genome Sequencing Center for Infectious Disease"/>
            <person name="Wu L."/>
            <person name="Ma J."/>
        </authorList>
    </citation>
    <scope>NUCLEOTIDE SEQUENCE [LARGE SCALE GENOMIC DNA]</scope>
    <source>
        <strain evidence="7">JCM 1407</strain>
    </source>
</reference>
<evidence type="ECO:0000256" key="4">
    <source>
        <dbReference type="ARBA" id="ARBA00023163"/>
    </source>
</evidence>
<keyword evidence="1" id="KW-0678">Repressor</keyword>
<dbReference type="InterPro" id="IPR009061">
    <property type="entry name" value="DNA-bd_dom_put_sf"/>
</dbReference>
<dbReference type="InterPro" id="IPR000551">
    <property type="entry name" value="MerR-type_HTH_dom"/>
</dbReference>
<keyword evidence="7" id="KW-1185">Reference proteome</keyword>
<dbReference type="InterPro" id="IPR047057">
    <property type="entry name" value="MerR_fam"/>
</dbReference>
<dbReference type="Gene3D" id="3.20.80.10">
    <property type="entry name" value="Regulatory factor, effector binding domain"/>
    <property type="match status" value="1"/>
</dbReference>
<dbReference type="Pfam" id="PF00376">
    <property type="entry name" value="MerR"/>
    <property type="match status" value="1"/>
</dbReference>
<gene>
    <name evidence="6" type="ORF">GCM10008906_13810</name>
</gene>
<protein>
    <submittedName>
        <fullName evidence="6">MerR family transcriptional regulator</fullName>
    </submittedName>
</protein>
<dbReference type="RefSeq" id="WP_343760224.1">
    <property type="nucleotide sequence ID" value="NZ_BAAACG010000008.1"/>
</dbReference>
<dbReference type="InterPro" id="IPR011256">
    <property type="entry name" value="Reg_factor_effector_dom_sf"/>
</dbReference>
<sequence length="279" mass="33170">MKKYFSIGETAKINNISIQALRHYDKIGILKPAYVDLNTNYRYYTINQFIYIDLIKYSKSIGAPLKNLKNVLDDKDIYKMLSFIRKQHEELEKEIFRLNNMSKSIKNIENKIEYALNISNQNEIYFRDLDERFVVNTLKNIKDTKSDIEIKSRKFDKILEENEIMYEGEFGYFFDLEAFLKKGTMIYSSILSTVSSDKLKYKFNYCIENLKIDIKKIPKGNFICISYLDKDREDAIDKLRKYIIEKKIDIKEVALESQLFNTIDQLENGDMLYEIQILI</sequence>
<evidence type="ECO:0000256" key="2">
    <source>
        <dbReference type="ARBA" id="ARBA00023015"/>
    </source>
</evidence>
<evidence type="ECO:0000313" key="7">
    <source>
        <dbReference type="Proteomes" id="UP001501510"/>
    </source>
</evidence>
<dbReference type="EMBL" id="BAAACG010000008">
    <property type="protein sequence ID" value="GAA0737546.1"/>
    <property type="molecule type" value="Genomic_DNA"/>
</dbReference>
<dbReference type="SMART" id="SM00422">
    <property type="entry name" value="HTH_MERR"/>
    <property type="match status" value="1"/>
</dbReference>
<name>A0ABN1JEI4_9CLOT</name>
<evidence type="ECO:0000256" key="1">
    <source>
        <dbReference type="ARBA" id="ARBA00022491"/>
    </source>
</evidence>
<dbReference type="PROSITE" id="PS50937">
    <property type="entry name" value="HTH_MERR_2"/>
    <property type="match status" value="1"/>
</dbReference>
<dbReference type="Proteomes" id="UP001501510">
    <property type="component" value="Unassembled WGS sequence"/>
</dbReference>
<dbReference type="CDD" id="cd01107">
    <property type="entry name" value="HTH_BmrR"/>
    <property type="match status" value="1"/>
</dbReference>
<proteinExistence type="predicted"/>
<feature type="domain" description="HTH merR-type" evidence="5">
    <location>
        <begin position="4"/>
        <end position="74"/>
    </location>
</feature>
<keyword evidence="2" id="KW-0805">Transcription regulation</keyword>
<comment type="caution">
    <text evidence="6">The sequence shown here is derived from an EMBL/GenBank/DDBJ whole genome shotgun (WGS) entry which is preliminary data.</text>
</comment>
<evidence type="ECO:0000256" key="3">
    <source>
        <dbReference type="ARBA" id="ARBA00023125"/>
    </source>
</evidence>
<dbReference type="Gene3D" id="1.10.1660.10">
    <property type="match status" value="1"/>
</dbReference>
<evidence type="ECO:0000313" key="6">
    <source>
        <dbReference type="EMBL" id="GAA0737546.1"/>
    </source>
</evidence>
<dbReference type="SUPFAM" id="SSF55136">
    <property type="entry name" value="Probable bacterial effector-binding domain"/>
    <property type="match status" value="1"/>
</dbReference>